<feature type="domain" description="HD-GYP" evidence="1">
    <location>
        <begin position="124"/>
        <end position="324"/>
    </location>
</feature>
<dbReference type="SUPFAM" id="SSF109604">
    <property type="entry name" value="HD-domain/PDEase-like"/>
    <property type="match status" value="1"/>
</dbReference>
<dbReference type="InterPro" id="IPR003607">
    <property type="entry name" value="HD/PDEase_dom"/>
</dbReference>
<dbReference type="STRING" id="1122209.SAMN02745752_01894"/>
<dbReference type="Gene3D" id="1.10.3210.10">
    <property type="entry name" value="Hypothetical protein af1432"/>
    <property type="match status" value="1"/>
</dbReference>
<name>A0A1K1XMA7_9GAMM</name>
<sequence length="395" mass="44165">MAKEKDQELHPLDEKEIELGMKLPWTIYTASGQLLMKEGALIDNQRKLDNLLGKGFRYKSGPVPGAEEAGPPPDEPQPVRFAENTNPFAELDELGYQLKKLFERIEEQSAKPGEVERKTYEMAAQIQGLVQLNSDAVLGAVHLNREHAYIIQHPLHVTVMAALIARTLNVPQRTQLSMLAAALTQNVGMNAYQMRLHAQAAPLDDKQRAQVDQHPLEGVKMLNAAGVHDNLWLQIVFQHHEKANGKGYPKGLKGNQIRPEARIVALGDVYSALVSGRPHRPGLSAQQSLRSIFLERGQQFDPKLSMVFLNELGLYPPGACVRLRNGEVGVVVRRTSDSRAPMVTSVMDDRGQLFMRLQERDTSEFDYNVMASVHPQHLPKLNPTLLWGIKLKRIG</sequence>
<keyword evidence="3" id="KW-1185">Reference proteome</keyword>
<dbReference type="AlphaFoldDB" id="A0A1K1XMA7"/>
<gene>
    <name evidence="2" type="ORF">SAMN02745752_01894</name>
</gene>
<evidence type="ECO:0000313" key="3">
    <source>
        <dbReference type="Proteomes" id="UP000182350"/>
    </source>
</evidence>
<dbReference type="Proteomes" id="UP000182350">
    <property type="component" value="Unassembled WGS sequence"/>
</dbReference>
<protein>
    <submittedName>
        <fullName evidence="2">HD domain-containing protein</fullName>
    </submittedName>
</protein>
<reference evidence="2 3" key="1">
    <citation type="submission" date="2016-11" db="EMBL/GenBank/DDBJ databases">
        <authorList>
            <person name="Jaros S."/>
            <person name="Januszkiewicz K."/>
            <person name="Wedrychowicz H."/>
        </authorList>
    </citation>
    <scope>NUCLEOTIDE SEQUENCE [LARGE SCALE GENOMIC DNA]</scope>
    <source>
        <strain evidence="2 3">DSM 21637</strain>
    </source>
</reference>
<dbReference type="RefSeq" id="WP_072326206.1">
    <property type="nucleotide sequence ID" value="NZ_FPJW01000006.1"/>
</dbReference>
<dbReference type="Pfam" id="PF13487">
    <property type="entry name" value="HD_5"/>
    <property type="match status" value="1"/>
</dbReference>
<organism evidence="2 3">
    <name type="scientific">Marinospirillum alkaliphilum DSM 21637</name>
    <dbReference type="NCBI Taxonomy" id="1122209"/>
    <lineage>
        <taxon>Bacteria</taxon>
        <taxon>Pseudomonadati</taxon>
        <taxon>Pseudomonadota</taxon>
        <taxon>Gammaproteobacteria</taxon>
        <taxon>Oceanospirillales</taxon>
        <taxon>Oceanospirillaceae</taxon>
        <taxon>Marinospirillum</taxon>
    </lineage>
</organism>
<dbReference type="PANTHER" id="PTHR43155:SF2">
    <property type="entry name" value="CYCLIC DI-GMP PHOSPHODIESTERASE PA4108"/>
    <property type="match status" value="1"/>
</dbReference>
<dbReference type="OrthoDB" id="9764808at2"/>
<dbReference type="CDD" id="cd00077">
    <property type="entry name" value="HDc"/>
    <property type="match status" value="1"/>
</dbReference>
<dbReference type="EMBL" id="FPJW01000006">
    <property type="protein sequence ID" value="SFX50213.1"/>
    <property type="molecule type" value="Genomic_DNA"/>
</dbReference>
<evidence type="ECO:0000313" key="2">
    <source>
        <dbReference type="EMBL" id="SFX50213.1"/>
    </source>
</evidence>
<evidence type="ECO:0000259" key="1">
    <source>
        <dbReference type="PROSITE" id="PS51832"/>
    </source>
</evidence>
<dbReference type="PANTHER" id="PTHR43155">
    <property type="entry name" value="CYCLIC DI-GMP PHOSPHODIESTERASE PA4108-RELATED"/>
    <property type="match status" value="1"/>
</dbReference>
<dbReference type="GO" id="GO:0008081">
    <property type="term" value="F:phosphoric diester hydrolase activity"/>
    <property type="evidence" value="ECO:0007669"/>
    <property type="project" value="UniProtKB-ARBA"/>
</dbReference>
<dbReference type="InterPro" id="IPR037522">
    <property type="entry name" value="HD_GYP_dom"/>
</dbReference>
<accession>A0A1K1XMA7</accession>
<dbReference type="PROSITE" id="PS51832">
    <property type="entry name" value="HD_GYP"/>
    <property type="match status" value="1"/>
</dbReference>
<proteinExistence type="predicted"/>